<gene>
    <name evidence="6" type="ORF">SAMN05192558_12113</name>
</gene>
<evidence type="ECO:0000313" key="6">
    <source>
        <dbReference type="EMBL" id="SDP89546.1"/>
    </source>
</evidence>
<dbReference type="SUPFAM" id="SSF48498">
    <property type="entry name" value="Tetracyclin repressor-like, C-terminal domain"/>
    <property type="match status" value="1"/>
</dbReference>
<dbReference type="Gene3D" id="1.10.10.60">
    <property type="entry name" value="Homeodomain-like"/>
    <property type="match status" value="1"/>
</dbReference>
<proteinExistence type="predicted"/>
<dbReference type="PANTHER" id="PTHR30055:SF151">
    <property type="entry name" value="TRANSCRIPTIONAL REGULATORY PROTEIN"/>
    <property type="match status" value="1"/>
</dbReference>
<evidence type="ECO:0000256" key="3">
    <source>
        <dbReference type="ARBA" id="ARBA00023163"/>
    </source>
</evidence>
<sequence>MGRPPKFSRERLQAAALEIVDEEGLAALTMRSLAARLGTGPMTLYNHVEHRADLDLLVVDAVTASVRLPEPSDDWRVDVEGIACALWQAARAHPQAIPLILTRRSRSAAVLDVSEALACALARGGRTGADLLVAFRAVIGMVGGFAQAELTSPLAVEPAGDVIERIQAEGSRYPCLAGIAESARGSEPEAEFLGALRALLAGLNAA</sequence>
<dbReference type="PROSITE" id="PS50977">
    <property type="entry name" value="HTH_TETR_2"/>
    <property type="match status" value="1"/>
</dbReference>
<dbReference type="InterPro" id="IPR004111">
    <property type="entry name" value="Repressor_TetR_C"/>
</dbReference>
<keyword evidence="7" id="KW-1185">Reference proteome</keyword>
<evidence type="ECO:0000256" key="4">
    <source>
        <dbReference type="PROSITE-ProRule" id="PRU00335"/>
    </source>
</evidence>
<dbReference type="GO" id="GO:0003700">
    <property type="term" value="F:DNA-binding transcription factor activity"/>
    <property type="evidence" value="ECO:0007669"/>
    <property type="project" value="TreeGrafter"/>
</dbReference>
<name>A0A1H0WGX4_9PSEU</name>
<feature type="domain" description="HTH tetR-type" evidence="5">
    <location>
        <begin position="6"/>
        <end position="66"/>
    </location>
</feature>
<dbReference type="EMBL" id="FNJB01000021">
    <property type="protein sequence ID" value="SDP89546.1"/>
    <property type="molecule type" value="Genomic_DNA"/>
</dbReference>
<evidence type="ECO:0000313" key="7">
    <source>
        <dbReference type="Proteomes" id="UP000199651"/>
    </source>
</evidence>
<organism evidence="6 7">
    <name type="scientific">Actinokineospora alba</name>
    <dbReference type="NCBI Taxonomy" id="504798"/>
    <lineage>
        <taxon>Bacteria</taxon>
        <taxon>Bacillati</taxon>
        <taxon>Actinomycetota</taxon>
        <taxon>Actinomycetes</taxon>
        <taxon>Pseudonocardiales</taxon>
        <taxon>Pseudonocardiaceae</taxon>
        <taxon>Actinokineospora</taxon>
    </lineage>
</organism>
<dbReference type="Proteomes" id="UP000199651">
    <property type="component" value="Unassembled WGS sequence"/>
</dbReference>
<reference evidence="7" key="1">
    <citation type="submission" date="2016-10" db="EMBL/GenBank/DDBJ databases">
        <authorList>
            <person name="Varghese N."/>
            <person name="Submissions S."/>
        </authorList>
    </citation>
    <scope>NUCLEOTIDE SEQUENCE [LARGE SCALE GENOMIC DNA]</scope>
    <source>
        <strain evidence="7">IBRC-M 10655</strain>
    </source>
</reference>
<dbReference type="InterPro" id="IPR001647">
    <property type="entry name" value="HTH_TetR"/>
</dbReference>
<keyword evidence="2 4" id="KW-0238">DNA-binding</keyword>
<dbReference type="Gene3D" id="1.10.357.10">
    <property type="entry name" value="Tetracycline Repressor, domain 2"/>
    <property type="match status" value="1"/>
</dbReference>
<evidence type="ECO:0000256" key="2">
    <source>
        <dbReference type="ARBA" id="ARBA00023125"/>
    </source>
</evidence>
<dbReference type="OrthoDB" id="329481at2"/>
<accession>A0A1H0WGX4</accession>
<dbReference type="InterPro" id="IPR036271">
    <property type="entry name" value="Tet_transcr_reg_TetR-rel_C_sf"/>
</dbReference>
<dbReference type="RefSeq" id="WP_091383941.1">
    <property type="nucleotide sequence ID" value="NZ_FNDV01000001.1"/>
</dbReference>
<dbReference type="PANTHER" id="PTHR30055">
    <property type="entry name" value="HTH-TYPE TRANSCRIPTIONAL REGULATOR RUTR"/>
    <property type="match status" value="1"/>
</dbReference>
<evidence type="ECO:0000256" key="1">
    <source>
        <dbReference type="ARBA" id="ARBA00023015"/>
    </source>
</evidence>
<dbReference type="InterPro" id="IPR009057">
    <property type="entry name" value="Homeodomain-like_sf"/>
</dbReference>
<dbReference type="STRING" id="504798.SAMN05421871_101593"/>
<protein>
    <submittedName>
        <fullName evidence="6">Regulatory protein, tetR family</fullName>
    </submittedName>
</protein>
<dbReference type="Pfam" id="PF00440">
    <property type="entry name" value="TetR_N"/>
    <property type="match status" value="1"/>
</dbReference>
<dbReference type="InterPro" id="IPR050109">
    <property type="entry name" value="HTH-type_TetR-like_transc_reg"/>
</dbReference>
<keyword evidence="1" id="KW-0805">Transcription regulation</keyword>
<dbReference type="Pfam" id="PF02909">
    <property type="entry name" value="TetR_C_1"/>
    <property type="match status" value="1"/>
</dbReference>
<dbReference type="GO" id="GO:0000976">
    <property type="term" value="F:transcription cis-regulatory region binding"/>
    <property type="evidence" value="ECO:0007669"/>
    <property type="project" value="TreeGrafter"/>
</dbReference>
<keyword evidence="3" id="KW-0804">Transcription</keyword>
<feature type="DNA-binding region" description="H-T-H motif" evidence="4">
    <location>
        <begin position="29"/>
        <end position="48"/>
    </location>
</feature>
<evidence type="ECO:0000259" key="5">
    <source>
        <dbReference type="PROSITE" id="PS50977"/>
    </source>
</evidence>
<dbReference type="AlphaFoldDB" id="A0A1H0WGX4"/>
<dbReference type="SUPFAM" id="SSF46689">
    <property type="entry name" value="Homeodomain-like"/>
    <property type="match status" value="1"/>
</dbReference>
<dbReference type="GO" id="GO:0045892">
    <property type="term" value="P:negative regulation of DNA-templated transcription"/>
    <property type="evidence" value="ECO:0007669"/>
    <property type="project" value="InterPro"/>
</dbReference>